<keyword evidence="2 6" id="KW-0812">Transmembrane</keyword>
<dbReference type="PANTHER" id="PTHR33048">
    <property type="entry name" value="PTH11-LIKE INTEGRAL MEMBRANE PROTEIN (AFU_ORTHOLOGUE AFUA_5G11245)"/>
    <property type="match status" value="1"/>
</dbReference>
<comment type="similarity">
    <text evidence="5">Belongs to the SAT4 family.</text>
</comment>
<keyword evidence="4 6" id="KW-0472">Membrane</keyword>
<dbReference type="InterPro" id="IPR052337">
    <property type="entry name" value="SAT4-like"/>
</dbReference>
<dbReference type="PANTHER" id="PTHR33048:SF143">
    <property type="entry name" value="EXTRACELLULAR MEMBRANE PROTEIN CFEM DOMAIN-CONTAINING PROTEIN-RELATED"/>
    <property type="match status" value="1"/>
</dbReference>
<evidence type="ECO:0000256" key="5">
    <source>
        <dbReference type="ARBA" id="ARBA00038359"/>
    </source>
</evidence>
<comment type="subcellular location">
    <subcellularLocation>
        <location evidence="1">Membrane</location>
        <topology evidence="1">Multi-pass membrane protein</topology>
    </subcellularLocation>
</comment>
<evidence type="ECO:0000256" key="1">
    <source>
        <dbReference type="ARBA" id="ARBA00004141"/>
    </source>
</evidence>
<keyword evidence="3 6" id="KW-1133">Transmembrane helix</keyword>
<evidence type="ECO:0000256" key="3">
    <source>
        <dbReference type="ARBA" id="ARBA00022989"/>
    </source>
</evidence>
<gene>
    <name evidence="8" type="ORF">UVI_02041030</name>
</gene>
<dbReference type="GO" id="GO:0016020">
    <property type="term" value="C:membrane"/>
    <property type="evidence" value="ECO:0007669"/>
    <property type="project" value="UniProtKB-SubCell"/>
</dbReference>
<evidence type="ECO:0000256" key="2">
    <source>
        <dbReference type="ARBA" id="ARBA00022692"/>
    </source>
</evidence>
<organism evidence="8 9">
    <name type="scientific">Ustilaginoidea virens</name>
    <name type="common">Rice false smut fungus</name>
    <name type="synonym">Villosiclava virens</name>
    <dbReference type="NCBI Taxonomy" id="1159556"/>
    <lineage>
        <taxon>Eukaryota</taxon>
        <taxon>Fungi</taxon>
        <taxon>Dikarya</taxon>
        <taxon>Ascomycota</taxon>
        <taxon>Pezizomycotina</taxon>
        <taxon>Sordariomycetes</taxon>
        <taxon>Hypocreomycetidae</taxon>
        <taxon>Hypocreales</taxon>
        <taxon>Clavicipitaceae</taxon>
        <taxon>Ustilaginoidea</taxon>
    </lineage>
</organism>
<feature type="transmembrane region" description="Helical" evidence="6">
    <location>
        <begin position="62"/>
        <end position="90"/>
    </location>
</feature>
<name>A0A1B5KW95_USTVR</name>
<evidence type="ECO:0000259" key="7">
    <source>
        <dbReference type="Pfam" id="PF20684"/>
    </source>
</evidence>
<sequence length="154" mass="17605">MTIIDGATAFARDQPCQLDQISKFGKYFFIMEILYFVQIALVKLALLFFFLRIFPARNVRRLLWGTVVFTIAYALVFALVGIFTCSPVSYLWTRWDQEHDGTCLDINAIVLSNAVIGIAIDCWILAIPMWQLNGLNMQWRQKLSVAAMFLLGTL</sequence>
<evidence type="ECO:0000256" key="4">
    <source>
        <dbReference type="ARBA" id="ARBA00023136"/>
    </source>
</evidence>
<dbReference type="EMBL" id="BBTG02000023">
    <property type="protein sequence ID" value="GAO15279.1"/>
    <property type="molecule type" value="Genomic_DNA"/>
</dbReference>
<dbReference type="Proteomes" id="UP000054053">
    <property type="component" value="Unassembled WGS sequence"/>
</dbReference>
<dbReference type="Pfam" id="PF20684">
    <property type="entry name" value="Fung_rhodopsin"/>
    <property type="match status" value="1"/>
</dbReference>
<evidence type="ECO:0000313" key="9">
    <source>
        <dbReference type="Proteomes" id="UP000054053"/>
    </source>
</evidence>
<proteinExistence type="inferred from homology"/>
<evidence type="ECO:0000256" key="6">
    <source>
        <dbReference type="SAM" id="Phobius"/>
    </source>
</evidence>
<comment type="caution">
    <text evidence="8">The sequence shown here is derived from an EMBL/GenBank/DDBJ whole genome shotgun (WGS) entry which is preliminary data.</text>
</comment>
<dbReference type="InterPro" id="IPR049326">
    <property type="entry name" value="Rhodopsin_dom_fungi"/>
</dbReference>
<protein>
    <recommendedName>
        <fullName evidence="7">Rhodopsin domain-containing protein</fullName>
    </recommendedName>
</protein>
<feature type="transmembrane region" description="Helical" evidence="6">
    <location>
        <begin position="110"/>
        <end position="132"/>
    </location>
</feature>
<feature type="domain" description="Rhodopsin" evidence="7">
    <location>
        <begin position="19"/>
        <end position="153"/>
    </location>
</feature>
<feature type="transmembrane region" description="Helical" evidence="6">
    <location>
        <begin position="27"/>
        <end position="50"/>
    </location>
</feature>
<reference evidence="9" key="1">
    <citation type="journal article" date="2016" name="Genome Announc.">
        <title>Genome sequence of Ustilaginoidea virens IPU010, a rice pathogenic fungus causing false smut.</title>
        <authorList>
            <person name="Kumagai T."/>
            <person name="Ishii T."/>
            <person name="Terai G."/>
            <person name="Umemura M."/>
            <person name="Machida M."/>
            <person name="Asai K."/>
        </authorList>
    </citation>
    <scope>NUCLEOTIDE SEQUENCE [LARGE SCALE GENOMIC DNA]</scope>
    <source>
        <strain evidence="9">IPU010</strain>
    </source>
</reference>
<evidence type="ECO:0000313" key="8">
    <source>
        <dbReference type="EMBL" id="GAO15279.1"/>
    </source>
</evidence>
<accession>A0A1B5KW95</accession>
<dbReference type="AlphaFoldDB" id="A0A1B5KW95"/>